<evidence type="ECO:0000313" key="3">
    <source>
        <dbReference type="Proteomes" id="UP000231579"/>
    </source>
</evidence>
<organism evidence="2 3">
    <name type="scientific">Candidatus Shapirobacteria bacterium CG10_big_fil_rev_8_21_14_0_10_48_15</name>
    <dbReference type="NCBI Taxonomy" id="1974484"/>
    <lineage>
        <taxon>Bacteria</taxon>
        <taxon>Candidatus Shapironibacteriota</taxon>
    </lineage>
</organism>
<reference evidence="3" key="1">
    <citation type="submission" date="2017-09" db="EMBL/GenBank/DDBJ databases">
        <title>Depth-based differentiation of microbial function through sediment-hosted aquifers and enrichment of novel symbionts in the deep terrestrial subsurface.</title>
        <authorList>
            <person name="Probst A.J."/>
            <person name="Ladd B."/>
            <person name="Jarett J.K."/>
            <person name="Geller-Mcgrath D.E."/>
            <person name="Sieber C.M.K."/>
            <person name="Emerson J.B."/>
            <person name="Anantharaman K."/>
            <person name="Thomas B.C."/>
            <person name="Malmstrom R."/>
            <person name="Stieglmeier M."/>
            <person name="Klingl A."/>
            <person name="Woyke T."/>
            <person name="Ryan C.M."/>
            <person name="Banfield J.F."/>
        </authorList>
    </citation>
    <scope>NUCLEOTIDE SEQUENCE [LARGE SCALE GENOMIC DNA]</scope>
</reference>
<evidence type="ECO:0000256" key="1">
    <source>
        <dbReference type="SAM" id="Phobius"/>
    </source>
</evidence>
<protein>
    <recommendedName>
        <fullName evidence="4">General secretion pathway GspH domain-containing protein</fullName>
    </recommendedName>
</protein>
<dbReference type="InterPro" id="IPR045584">
    <property type="entry name" value="Pilin-like"/>
</dbReference>
<name>A0A2M8L6Y5_9BACT</name>
<dbReference type="AlphaFoldDB" id="A0A2M8L6Y5"/>
<feature type="transmembrane region" description="Helical" evidence="1">
    <location>
        <begin position="20"/>
        <end position="41"/>
    </location>
</feature>
<sequence length="158" mass="17140">MVSCSQEFKLISKGFALLELLIVMAVMAIFLAIGTLSWANLERDSSLSWLAAQVKTALYQAQAQTINGLPSGVYFEPQRFVAFQGASFVEGDPHNLATTLPEGTIMTDINLVNQSVTFDRVTGDTQNFSPPVDLTLLESGTGKTIVISLNRLGIVEQQ</sequence>
<evidence type="ECO:0000313" key="2">
    <source>
        <dbReference type="EMBL" id="PJE69996.1"/>
    </source>
</evidence>
<keyword evidence="1" id="KW-1133">Transmembrane helix</keyword>
<dbReference type="InterPro" id="IPR012902">
    <property type="entry name" value="N_methyl_site"/>
</dbReference>
<dbReference type="SUPFAM" id="SSF54523">
    <property type="entry name" value="Pili subunits"/>
    <property type="match status" value="1"/>
</dbReference>
<comment type="caution">
    <text evidence="2">The sequence shown here is derived from an EMBL/GenBank/DDBJ whole genome shotgun (WGS) entry which is preliminary data.</text>
</comment>
<dbReference type="Pfam" id="PF07963">
    <property type="entry name" value="N_methyl"/>
    <property type="match status" value="1"/>
</dbReference>
<keyword evidence="1" id="KW-0472">Membrane</keyword>
<evidence type="ECO:0008006" key="4">
    <source>
        <dbReference type="Google" id="ProtNLM"/>
    </source>
</evidence>
<dbReference type="NCBIfam" id="TIGR02532">
    <property type="entry name" value="IV_pilin_GFxxxE"/>
    <property type="match status" value="1"/>
</dbReference>
<keyword evidence="1" id="KW-0812">Transmembrane</keyword>
<dbReference type="EMBL" id="PFEM01000031">
    <property type="protein sequence ID" value="PJE69996.1"/>
    <property type="molecule type" value="Genomic_DNA"/>
</dbReference>
<proteinExistence type="predicted"/>
<gene>
    <name evidence="2" type="ORF">COU97_02165</name>
</gene>
<dbReference type="Proteomes" id="UP000231579">
    <property type="component" value="Unassembled WGS sequence"/>
</dbReference>
<accession>A0A2M8L6Y5</accession>